<protein>
    <submittedName>
        <fullName evidence="2">GNAT family N-acetyltransferase</fullName>
    </submittedName>
</protein>
<feature type="domain" description="N-acetyltransferase" evidence="1">
    <location>
        <begin position="16"/>
        <end position="180"/>
    </location>
</feature>
<dbReference type="Gene3D" id="3.40.630.30">
    <property type="match status" value="1"/>
</dbReference>
<proteinExistence type="predicted"/>
<name>A0ABX7LE39_9BACL</name>
<evidence type="ECO:0000259" key="1">
    <source>
        <dbReference type="PROSITE" id="PS51186"/>
    </source>
</evidence>
<accession>A0ABX7LE39</accession>
<dbReference type="Proteomes" id="UP000663452">
    <property type="component" value="Chromosome"/>
</dbReference>
<dbReference type="PROSITE" id="PS51186">
    <property type="entry name" value="GNAT"/>
    <property type="match status" value="1"/>
</dbReference>
<keyword evidence="3" id="KW-1185">Reference proteome</keyword>
<dbReference type="PANTHER" id="PTHR43792:SF9">
    <property type="entry name" value="RIBOSOMAL-PROTEIN-ALANINE ACETYLTRANSFERASE"/>
    <property type="match status" value="1"/>
</dbReference>
<evidence type="ECO:0000313" key="3">
    <source>
        <dbReference type="Proteomes" id="UP000663452"/>
    </source>
</evidence>
<dbReference type="PANTHER" id="PTHR43792">
    <property type="entry name" value="GNAT FAMILY, PUTATIVE (AFU_ORTHOLOGUE AFUA_3G00765)-RELATED-RELATED"/>
    <property type="match status" value="1"/>
</dbReference>
<dbReference type="SUPFAM" id="SSF55729">
    <property type="entry name" value="Acyl-CoA N-acyltransferases (Nat)"/>
    <property type="match status" value="1"/>
</dbReference>
<dbReference type="InterPro" id="IPR051531">
    <property type="entry name" value="N-acetyltransferase"/>
</dbReference>
<evidence type="ECO:0000313" key="2">
    <source>
        <dbReference type="EMBL" id="QSF45511.1"/>
    </source>
</evidence>
<dbReference type="InterPro" id="IPR016181">
    <property type="entry name" value="Acyl_CoA_acyltransferase"/>
</dbReference>
<reference evidence="2 3" key="1">
    <citation type="submission" date="2021-02" db="EMBL/GenBank/DDBJ databases">
        <title>Paenibacillus tianjinensis sp. nov.</title>
        <authorList>
            <person name="Liu H."/>
        </authorList>
    </citation>
    <scope>NUCLEOTIDE SEQUENCE [LARGE SCALE GENOMIC DNA]</scope>
    <source>
        <strain evidence="2 3">TB2019</strain>
    </source>
</reference>
<dbReference type="RefSeq" id="WP_206103009.1">
    <property type="nucleotide sequence ID" value="NZ_CP070969.1"/>
</dbReference>
<organism evidence="2 3">
    <name type="scientific">Paenibacillus tianjinensis</name>
    <dbReference type="NCBI Taxonomy" id="2810347"/>
    <lineage>
        <taxon>Bacteria</taxon>
        <taxon>Bacillati</taxon>
        <taxon>Bacillota</taxon>
        <taxon>Bacilli</taxon>
        <taxon>Bacillales</taxon>
        <taxon>Paenibacillaceae</taxon>
        <taxon>Paenibacillus</taxon>
    </lineage>
</organism>
<dbReference type="EMBL" id="CP070969">
    <property type="protein sequence ID" value="QSF45511.1"/>
    <property type="molecule type" value="Genomic_DNA"/>
</dbReference>
<dbReference type="InterPro" id="IPR000182">
    <property type="entry name" value="GNAT_dom"/>
</dbReference>
<dbReference type="Pfam" id="PF13302">
    <property type="entry name" value="Acetyltransf_3"/>
    <property type="match status" value="1"/>
</dbReference>
<gene>
    <name evidence="2" type="ORF">JRJ22_02265</name>
</gene>
<sequence>MYLSHGVAPKLSGTRIELQPIASDHASALFEIWTHPAVAPWLDTPPLASVRDTEQLIALLLQMGREEESLRWSITLPDGEIIGSCGYNQWQLPGAYRGEIGCELSPSCWGHGYMREALELVLDFGFGTMGLNRIEALCHPGNIRAHGLFQALNFSQEGLLREYRHTASGFQDVSLYALLRNEKL</sequence>